<dbReference type="Gene3D" id="3.40.50.300">
    <property type="entry name" value="P-loop containing nucleotide triphosphate hydrolases"/>
    <property type="match status" value="1"/>
</dbReference>
<dbReference type="InterPro" id="IPR027417">
    <property type="entry name" value="P-loop_NTPase"/>
</dbReference>
<dbReference type="AlphaFoldDB" id="A0A4Q9Q2Q1"/>
<evidence type="ECO:0000256" key="1">
    <source>
        <dbReference type="ARBA" id="ARBA00022737"/>
    </source>
</evidence>
<dbReference type="PROSITE" id="PS50837">
    <property type="entry name" value="NACHT"/>
    <property type="match status" value="1"/>
</dbReference>
<dbReference type="Proteomes" id="UP000292082">
    <property type="component" value="Unassembled WGS sequence"/>
</dbReference>
<feature type="domain" description="NACHT" evidence="2">
    <location>
        <begin position="264"/>
        <end position="421"/>
    </location>
</feature>
<name>A0A4Q9Q2Q1_9APHY</name>
<dbReference type="EMBL" id="ML145098">
    <property type="protein sequence ID" value="TBU61533.1"/>
    <property type="molecule type" value="Genomic_DNA"/>
</dbReference>
<dbReference type="InterPro" id="IPR056884">
    <property type="entry name" value="NPHP3-like_N"/>
</dbReference>
<accession>A0A4Q9Q2Q1</accession>
<gene>
    <name evidence="3" type="ORF">BD310DRAFT_812965</name>
</gene>
<dbReference type="STRING" id="114155.A0A4Q9Q2Q1"/>
<dbReference type="SUPFAM" id="SSF52540">
    <property type="entry name" value="P-loop containing nucleoside triphosphate hydrolases"/>
    <property type="match status" value="1"/>
</dbReference>
<keyword evidence="1" id="KW-0677">Repeat</keyword>
<dbReference type="InterPro" id="IPR007111">
    <property type="entry name" value="NACHT_NTPase"/>
</dbReference>
<reference evidence="3 4" key="1">
    <citation type="submission" date="2019-01" db="EMBL/GenBank/DDBJ databases">
        <title>Draft genome sequences of three monokaryotic isolates of the white-rot basidiomycete fungus Dichomitus squalens.</title>
        <authorList>
            <consortium name="DOE Joint Genome Institute"/>
            <person name="Lopez S.C."/>
            <person name="Andreopoulos B."/>
            <person name="Pangilinan J."/>
            <person name="Lipzen A."/>
            <person name="Riley R."/>
            <person name="Ahrendt S."/>
            <person name="Ng V."/>
            <person name="Barry K."/>
            <person name="Daum C."/>
            <person name="Grigoriev I.V."/>
            <person name="Hilden K.S."/>
            <person name="Makela M.R."/>
            <person name="de Vries R.P."/>
        </authorList>
    </citation>
    <scope>NUCLEOTIDE SEQUENCE [LARGE SCALE GENOMIC DNA]</scope>
    <source>
        <strain evidence="3 4">CBS 464.89</strain>
    </source>
</reference>
<dbReference type="PANTHER" id="PTHR10039:SF14">
    <property type="entry name" value="NACHT DOMAIN-CONTAINING PROTEIN"/>
    <property type="match status" value="1"/>
</dbReference>
<keyword evidence="4" id="KW-1185">Reference proteome</keyword>
<evidence type="ECO:0000259" key="2">
    <source>
        <dbReference type="PROSITE" id="PS50837"/>
    </source>
</evidence>
<sequence>MNCCFCSSGQANAKADAVLKGARLILTTSQNVTSMVPIPGIGPITTILIALIDKLTEMRSNQQGFEAVSREISQLVNTVDRAGERVMSEFTGMPTSDPRRLALVDGLQGSSKLQDRVNRLYTTLAEQKTRADKLYQGTCWLRWFYSTRDAAILTEIRQGIANAREYFKLECQVAIEASIEDVLETLGRIEVTVNAIKVDVTKENAINAVDRDERILEALPHADASYRAAVNAMKNSFIQGTRAELFDAMDEWIEGRNRASAGKAICILTGGAGTGKSTIASEFARRRDDAGDYGASFFFVRGVADLDSTRLVFPTIAYQLAHSQAAVRPHIVTAAREHLKRGKNQQMKYEAPNLLHRPVHDLDPRHPRMFLVVDAVDECSEEARTLVPEMLDLLLASVREARFPLRIFLTTRPNSLVEDKLRNSQWSQLVHKISLHDLSPESVERDIAIFVRDKISKLPAGEALLRDQPEVAHRLAHRAGGLFIYAKTAMDFLHDYPDFVEDRLDDLLSDGSSQFSAALQPLDDLYLTVLEIAFPSKDLSQSPRLRRPVEATLGSLAVLRNPLSPRVLESLIGVARKDICSVLNRLRSVVLYDNEKPDEQFRPMHATFPQFLVDPNRCMSPSYRVDTKRQHARLAKGCFQALLTLEQNVCQLPDPAVNKAAIPDLTRRLERHVPEHVRYACVHWTMHLGEACELATRHVGNECYCKDMLEALTLFVRTKLRNWIETMGYMGRLDMVVKGLDIARDYLTFSPQFEDLDTLLADSRQLVADHYWEIEECPHEVHQASSMPGGFLPTLNLGRSSRRLTKNEKRIELKLDY</sequence>
<organism evidence="3 4">
    <name type="scientific">Dichomitus squalens</name>
    <dbReference type="NCBI Taxonomy" id="114155"/>
    <lineage>
        <taxon>Eukaryota</taxon>
        <taxon>Fungi</taxon>
        <taxon>Dikarya</taxon>
        <taxon>Basidiomycota</taxon>
        <taxon>Agaricomycotina</taxon>
        <taxon>Agaricomycetes</taxon>
        <taxon>Polyporales</taxon>
        <taxon>Polyporaceae</taxon>
        <taxon>Dichomitus</taxon>
    </lineage>
</organism>
<evidence type="ECO:0000313" key="4">
    <source>
        <dbReference type="Proteomes" id="UP000292082"/>
    </source>
</evidence>
<evidence type="ECO:0000313" key="3">
    <source>
        <dbReference type="EMBL" id="TBU61533.1"/>
    </source>
</evidence>
<dbReference type="PANTHER" id="PTHR10039">
    <property type="entry name" value="AMELOGENIN"/>
    <property type="match status" value="1"/>
</dbReference>
<protein>
    <recommendedName>
        <fullName evidence="2">NACHT domain-containing protein</fullName>
    </recommendedName>
</protein>
<proteinExistence type="predicted"/>
<dbReference type="Pfam" id="PF24883">
    <property type="entry name" value="NPHP3_N"/>
    <property type="match status" value="1"/>
</dbReference>